<dbReference type="InterPro" id="IPR009822">
    <property type="entry name" value="YaeQ"/>
</dbReference>
<dbReference type="InterPro" id="IPR038590">
    <property type="entry name" value="YaeQ_sf"/>
</dbReference>
<protein>
    <recommendedName>
        <fullName evidence="3">YaeQ family protein</fullName>
    </recommendedName>
</protein>
<keyword evidence="2" id="KW-1185">Reference proteome</keyword>
<evidence type="ECO:0008006" key="3">
    <source>
        <dbReference type="Google" id="ProtNLM"/>
    </source>
</evidence>
<dbReference type="PATRIC" id="fig|698738.3.peg.2649"/>
<dbReference type="SMART" id="SM01322">
    <property type="entry name" value="YaeQ"/>
    <property type="match status" value="1"/>
</dbReference>
<accession>R4YPB4</accession>
<dbReference type="Pfam" id="PF07152">
    <property type="entry name" value="YaeQ"/>
    <property type="match status" value="1"/>
</dbReference>
<dbReference type="Proteomes" id="UP000032749">
    <property type="component" value="Chromosome"/>
</dbReference>
<dbReference type="PIRSF" id="PIRSF011484">
    <property type="entry name" value="YaeQ"/>
    <property type="match status" value="1"/>
</dbReference>
<dbReference type="SUPFAM" id="SSF52980">
    <property type="entry name" value="Restriction endonuclease-like"/>
    <property type="match status" value="1"/>
</dbReference>
<dbReference type="CDD" id="cd22368">
    <property type="entry name" value="YaeQ-like"/>
    <property type="match status" value="1"/>
</dbReference>
<organism evidence="1 2">
    <name type="scientific">Oleispira antarctica RB-8</name>
    <dbReference type="NCBI Taxonomy" id="698738"/>
    <lineage>
        <taxon>Bacteria</taxon>
        <taxon>Pseudomonadati</taxon>
        <taxon>Pseudomonadota</taxon>
        <taxon>Gammaproteobacteria</taxon>
        <taxon>Oceanospirillales</taxon>
        <taxon>Oceanospirillaceae</taxon>
        <taxon>Oleispira</taxon>
    </lineage>
</organism>
<dbReference type="STRING" id="698738.OLEAN_C25540"/>
<dbReference type="PANTHER" id="PTHR38784">
    <property type="entry name" value="SUCROSE PHOSPHORYLASE"/>
    <property type="match status" value="1"/>
</dbReference>
<name>R4YPB4_OLEAN</name>
<evidence type="ECO:0000313" key="1">
    <source>
        <dbReference type="EMBL" id="CCK76730.1"/>
    </source>
</evidence>
<dbReference type="HOGENOM" id="CLU_096741_0_0_6"/>
<evidence type="ECO:0000313" key="2">
    <source>
        <dbReference type="Proteomes" id="UP000032749"/>
    </source>
</evidence>
<reference evidence="1 2" key="1">
    <citation type="journal article" date="2013" name="Nat. Commun.">
        <title>Genome sequence and functional genomic analysis of the oil-degrading bacterium Oleispira antarctica.</title>
        <authorList>
            <person name="Kube M."/>
            <person name="Chernikova T.N."/>
            <person name="Al-Ramahi Y."/>
            <person name="Beloqui A."/>
            <person name="Lopez-Cortez N."/>
            <person name="Guazzaroni M.E."/>
            <person name="Heipieper H.J."/>
            <person name="Klages S."/>
            <person name="Kotsyurbenko O.R."/>
            <person name="Langer I."/>
            <person name="Nechitaylo T.Y."/>
            <person name="Lunsdorf H."/>
            <person name="Fernandez M."/>
            <person name="Juarez S."/>
            <person name="Ciordia S."/>
            <person name="Singer A."/>
            <person name="Kagan O."/>
            <person name="Egorova O."/>
            <person name="Petit P.A."/>
            <person name="Stogios P."/>
            <person name="Kim Y."/>
            <person name="Tchigvintsev A."/>
            <person name="Flick R."/>
            <person name="Denaro R."/>
            <person name="Genovese M."/>
            <person name="Albar J.P."/>
            <person name="Reva O.N."/>
            <person name="Martinez-Gomariz M."/>
            <person name="Tran H."/>
            <person name="Ferrer M."/>
            <person name="Savchenko A."/>
            <person name="Yakunin A.F."/>
            <person name="Yakimov M.M."/>
            <person name="Golyshina O.V."/>
            <person name="Reinhardt R."/>
            <person name="Golyshin P.N."/>
        </authorList>
    </citation>
    <scope>NUCLEOTIDE SEQUENCE [LARGE SCALE GENOMIC DNA]</scope>
</reference>
<dbReference type="KEGG" id="oai:OLEAN_C25540"/>
<gene>
    <name evidence="1" type="ORF">OLEAN_C25540</name>
</gene>
<dbReference type="AlphaFoldDB" id="R4YPB4"/>
<dbReference type="OrthoDB" id="5293309at2"/>
<proteinExistence type="predicted"/>
<dbReference type="EMBL" id="FO203512">
    <property type="protein sequence ID" value="CCK76730.1"/>
    <property type="molecule type" value="Genomic_DNA"/>
</dbReference>
<sequence length="178" mass="20727">MAIKATVIKLDLTISDMDRDYYQQHNLTMAQHPSETEQRLILRTIAFTLFAREGLQFTKGLSEDSVPDLWQKSLIDDIELWIDLGQPDEKRIRKACHKAKQVIIFSYGDNAAKMWWKGVESKAKGFKNLSVYHISTEQYNTLDLLMQRHLVLNASIQDAELWLSDDKHSLHITPQQWL</sequence>
<dbReference type="Gene3D" id="3.10.640.10">
    <property type="entry name" value="Restriction endonuclease-like alpha-beta roll domain"/>
    <property type="match status" value="1"/>
</dbReference>
<dbReference type="InterPro" id="IPR011335">
    <property type="entry name" value="Restrct_endonuc-II-like"/>
</dbReference>
<dbReference type="PANTHER" id="PTHR38784:SF1">
    <property type="entry name" value="SUCROSE PHOSPHORYLASE"/>
    <property type="match status" value="1"/>
</dbReference>